<evidence type="ECO:0000256" key="5">
    <source>
        <dbReference type="ARBA" id="ARBA00023136"/>
    </source>
</evidence>
<dbReference type="InterPro" id="IPR003834">
    <property type="entry name" value="Cyt_c_assmbl_TM_dom"/>
</dbReference>
<keyword evidence="3 6" id="KW-0812">Transmembrane</keyword>
<comment type="caution">
    <text evidence="8">The sequence shown here is derived from an EMBL/GenBank/DDBJ whole genome shotgun (WGS) entry which is preliminary data.</text>
</comment>
<dbReference type="RefSeq" id="WP_011246380.1">
    <property type="nucleotide sequence ID" value="NZ_BOQQ01000005.1"/>
</dbReference>
<feature type="transmembrane region" description="Helical" evidence="6">
    <location>
        <begin position="94"/>
        <end position="113"/>
    </location>
</feature>
<sequence length="241" mass="25995">MFIMEVTVSVAFLAGLVSFFSPCIFPLLPAYLSQLTGSAVSAGAVSAPRRVILSRSLGFIAGFTIVFMLFGLTSTAIGQLFMGNRFLLERIGGIIIILFGLQMAGLLSIRALFTDKRLQAKPKSAASFSKSLLLGFLFAAGWTPCVGLVLSAILALASTTGKLWDGTFLLFVYSAGLGIPFLLIALLWSRSLHKMKRLNKYLPTIQKVSGYMMIVLGLLLFTGQFSALAAIMSRYTPSWLG</sequence>
<evidence type="ECO:0000313" key="8">
    <source>
        <dbReference type="EMBL" id="PAE88187.1"/>
    </source>
</evidence>
<dbReference type="PANTHER" id="PTHR31272:SF4">
    <property type="entry name" value="CYTOCHROME C-TYPE BIOGENESIS PROTEIN HI_1454-RELATED"/>
    <property type="match status" value="1"/>
</dbReference>
<evidence type="ECO:0000256" key="2">
    <source>
        <dbReference type="ARBA" id="ARBA00006143"/>
    </source>
</evidence>
<evidence type="ECO:0000256" key="4">
    <source>
        <dbReference type="ARBA" id="ARBA00022989"/>
    </source>
</evidence>
<dbReference type="GeneID" id="86925614"/>
<evidence type="ECO:0000256" key="3">
    <source>
        <dbReference type="ARBA" id="ARBA00022692"/>
    </source>
</evidence>
<feature type="domain" description="Cytochrome C biogenesis protein transmembrane" evidence="7">
    <location>
        <begin position="6"/>
        <end position="221"/>
    </location>
</feature>
<organism evidence="8 9">
    <name type="scientific">Shouchella clausii</name>
    <name type="common">Alkalihalobacillus clausii</name>
    <dbReference type="NCBI Taxonomy" id="79880"/>
    <lineage>
        <taxon>Bacteria</taxon>
        <taxon>Bacillati</taxon>
        <taxon>Bacillota</taxon>
        <taxon>Bacilli</taxon>
        <taxon>Bacillales</taxon>
        <taxon>Bacillaceae</taxon>
        <taxon>Shouchella</taxon>
    </lineage>
</organism>
<dbReference type="AlphaFoldDB" id="A0A268NXD7"/>
<feature type="transmembrane region" description="Helical" evidence="6">
    <location>
        <begin position="133"/>
        <end position="156"/>
    </location>
</feature>
<dbReference type="PANTHER" id="PTHR31272">
    <property type="entry name" value="CYTOCHROME C-TYPE BIOGENESIS PROTEIN HI_1454-RELATED"/>
    <property type="match status" value="1"/>
</dbReference>
<dbReference type="EMBL" id="NPCC01000023">
    <property type="protein sequence ID" value="PAE88187.1"/>
    <property type="molecule type" value="Genomic_DNA"/>
</dbReference>
<evidence type="ECO:0000256" key="6">
    <source>
        <dbReference type="SAM" id="Phobius"/>
    </source>
</evidence>
<comment type="similarity">
    <text evidence="2">Belongs to the DsbD family.</text>
</comment>
<keyword evidence="4 6" id="KW-1133">Transmembrane helix</keyword>
<evidence type="ECO:0000259" key="7">
    <source>
        <dbReference type="Pfam" id="PF02683"/>
    </source>
</evidence>
<keyword evidence="5 6" id="KW-0472">Membrane</keyword>
<reference evidence="8 9" key="1">
    <citation type="submission" date="2017-07" db="EMBL/GenBank/DDBJ databases">
        <title>Isolation and whole genome analysis of endospore-forming bacteria from heroin.</title>
        <authorList>
            <person name="Kalinowski J."/>
            <person name="Ahrens B."/>
            <person name="Al-Dilaimi A."/>
            <person name="Winkler A."/>
            <person name="Wibberg D."/>
            <person name="Schleenbecker U."/>
            <person name="Ruckert C."/>
            <person name="Wolfel R."/>
            <person name="Grass G."/>
        </authorList>
    </citation>
    <scope>NUCLEOTIDE SEQUENCE [LARGE SCALE GENOMIC DNA]</scope>
    <source>
        <strain evidence="8 9">7539</strain>
    </source>
</reference>
<evidence type="ECO:0000313" key="9">
    <source>
        <dbReference type="Proteomes" id="UP000216207"/>
    </source>
</evidence>
<dbReference type="GO" id="GO:0016020">
    <property type="term" value="C:membrane"/>
    <property type="evidence" value="ECO:0007669"/>
    <property type="project" value="UniProtKB-SubCell"/>
</dbReference>
<dbReference type="Proteomes" id="UP000216207">
    <property type="component" value="Unassembled WGS sequence"/>
</dbReference>
<feature type="transmembrane region" description="Helical" evidence="6">
    <location>
        <begin position="168"/>
        <end position="189"/>
    </location>
</feature>
<feature type="transmembrane region" description="Helical" evidence="6">
    <location>
        <begin position="210"/>
        <end position="232"/>
    </location>
</feature>
<name>A0A268NXD7_SHOCL</name>
<dbReference type="InterPro" id="IPR051790">
    <property type="entry name" value="Cytochrome_c-biogenesis_DsbD"/>
</dbReference>
<dbReference type="Pfam" id="PF02683">
    <property type="entry name" value="DsbD_TM"/>
    <property type="match status" value="1"/>
</dbReference>
<accession>A0A268NXD7</accession>
<feature type="transmembrane region" description="Helical" evidence="6">
    <location>
        <begin position="59"/>
        <end position="82"/>
    </location>
</feature>
<proteinExistence type="inferred from homology"/>
<dbReference type="GO" id="GO:0017004">
    <property type="term" value="P:cytochrome complex assembly"/>
    <property type="evidence" value="ECO:0007669"/>
    <property type="project" value="InterPro"/>
</dbReference>
<gene>
    <name evidence="8" type="ORF">CHH72_15195</name>
</gene>
<dbReference type="OMA" id="LTPCMLS"/>
<protein>
    <submittedName>
        <fullName evidence="8">Cytochrome C biogenesis protein CcdA</fullName>
    </submittedName>
</protein>
<evidence type="ECO:0000256" key="1">
    <source>
        <dbReference type="ARBA" id="ARBA00004141"/>
    </source>
</evidence>
<comment type="subcellular location">
    <subcellularLocation>
        <location evidence="1">Membrane</location>
        <topology evidence="1">Multi-pass membrane protein</topology>
    </subcellularLocation>
</comment>